<comment type="caution">
    <text evidence="1">The sequence shown here is derived from an EMBL/GenBank/DDBJ whole genome shotgun (WGS) entry which is preliminary data.</text>
</comment>
<organism evidence="1 2">
    <name type="scientific">Eumeta variegata</name>
    <name type="common">Bagworm moth</name>
    <name type="synonym">Eumeta japonica</name>
    <dbReference type="NCBI Taxonomy" id="151549"/>
    <lineage>
        <taxon>Eukaryota</taxon>
        <taxon>Metazoa</taxon>
        <taxon>Ecdysozoa</taxon>
        <taxon>Arthropoda</taxon>
        <taxon>Hexapoda</taxon>
        <taxon>Insecta</taxon>
        <taxon>Pterygota</taxon>
        <taxon>Neoptera</taxon>
        <taxon>Endopterygota</taxon>
        <taxon>Lepidoptera</taxon>
        <taxon>Glossata</taxon>
        <taxon>Ditrysia</taxon>
        <taxon>Tineoidea</taxon>
        <taxon>Psychidae</taxon>
        <taxon>Oiketicinae</taxon>
        <taxon>Eumeta</taxon>
    </lineage>
</organism>
<name>A0A4C1Y4Q8_EUMVA</name>
<accession>A0A4C1Y4Q8</accession>
<dbReference type="EMBL" id="BGZK01001090">
    <property type="protein sequence ID" value="GBP70898.1"/>
    <property type="molecule type" value="Genomic_DNA"/>
</dbReference>
<evidence type="ECO:0000313" key="1">
    <source>
        <dbReference type="EMBL" id="GBP70898.1"/>
    </source>
</evidence>
<evidence type="ECO:0000313" key="2">
    <source>
        <dbReference type="Proteomes" id="UP000299102"/>
    </source>
</evidence>
<proteinExistence type="predicted"/>
<sequence length="193" mass="21571">MNVYLSVCFVRNNFVGEFSYSQTFAGETRAVDSVVKRASDSLPMSGPFANVLLCGKDVLDEGIPEFQKSISLYARCYEVIVRVYLSFSPQNIRMYFGVKYPHTAAGPWKWDALEEGDAPITQYFHDHCLQPSVILVSRSLPQTAIGKPARYNLAKRPVAKIRSAEQLRDENLAPSSLAQRVAAAVRLLAYKCL</sequence>
<dbReference type="Proteomes" id="UP000299102">
    <property type="component" value="Unassembled WGS sequence"/>
</dbReference>
<keyword evidence="2" id="KW-1185">Reference proteome</keyword>
<gene>
    <name evidence="1" type="ORF">EVAR_48863_1</name>
</gene>
<protein>
    <submittedName>
        <fullName evidence="1">Uncharacterized protein</fullName>
    </submittedName>
</protein>
<reference evidence="1 2" key="1">
    <citation type="journal article" date="2019" name="Commun. Biol.">
        <title>The bagworm genome reveals a unique fibroin gene that provides high tensile strength.</title>
        <authorList>
            <person name="Kono N."/>
            <person name="Nakamura H."/>
            <person name="Ohtoshi R."/>
            <person name="Tomita M."/>
            <person name="Numata K."/>
            <person name="Arakawa K."/>
        </authorList>
    </citation>
    <scope>NUCLEOTIDE SEQUENCE [LARGE SCALE GENOMIC DNA]</scope>
</reference>
<dbReference type="AlphaFoldDB" id="A0A4C1Y4Q8"/>